<reference evidence="1" key="1">
    <citation type="journal article" date="2020" name="Nature">
        <title>Giant virus diversity and host interactions through global metagenomics.</title>
        <authorList>
            <person name="Schulz F."/>
            <person name="Roux S."/>
            <person name="Paez-Espino D."/>
            <person name="Jungbluth S."/>
            <person name="Walsh D.A."/>
            <person name="Denef V.J."/>
            <person name="McMahon K.D."/>
            <person name="Konstantinidis K.T."/>
            <person name="Eloe-Fadrosh E.A."/>
            <person name="Kyrpides N.C."/>
            <person name="Woyke T."/>
        </authorList>
    </citation>
    <scope>NUCLEOTIDE SEQUENCE</scope>
    <source>
        <strain evidence="1">GVMAG-S-3300012000-57</strain>
    </source>
</reference>
<dbReference type="AlphaFoldDB" id="A0A6C0KJA2"/>
<accession>A0A6C0KJA2</accession>
<dbReference type="EMBL" id="MN740900">
    <property type="protein sequence ID" value="QHU17241.1"/>
    <property type="molecule type" value="Genomic_DNA"/>
</dbReference>
<protein>
    <submittedName>
        <fullName evidence="1">Uncharacterized protein</fullName>
    </submittedName>
</protein>
<organism evidence="1">
    <name type="scientific">viral metagenome</name>
    <dbReference type="NCBI Taxonomy" id="1070528"/>
    <lineage>
        <taxon>unclassified sequences</taxon>
        <taxon>metagenomes</taxon>
        <taxon>organismal metagenomes</taxon>
    </lineage>
</organism>
<name>A0A6C0KJA2_9ZZZZ</name>
<sequence length="130" mass="15166">MNQMTNHLPFNLRIESLSYENDDEYRAAVKLICFLCNNDLPDDDYDTEQMTKALDYIWENTRNNSTFMELYTLAASQMMTEEATIGLAILFSYDYLKEFYLLCSKFLSSPAESCDDHPCYLSLKTKLTTK</sequence>
<evidence type="ECO:0000313" key="1">
    <source>
        <dbReference type="EMBL" id="QHU17241.1"/>
    </source>
</evidence>
<proteinExistence type="predicted"/>